<feature type="binding site" evidence="13">
    <location>
        <begin position="43"/>
        <end position="48"/>
    </location>
    <ligand>
        <name>substrate</name>
    </ligand>
</feature>
<dbReference type="OMA" id="FTHEQNE"/>
<dbReference type="GO" id="GO:0000287">
    <property type="term" value="F:magnesium ion binding"/>
    <property type="evidence" value="ECO:0007669"/>
    <property type="project" value="InterPro"/>
</dbReference>
<dbReference type="Proteomes" id="UP000189137">
    <property type="component" value="Unassembled WGS sequence"/>
</dbReference>
<evidence type="ECO:0000313" key="20">
    <source>
        <dbReference type="EMBL" id="SJR91305.1"/>
    </source>
</evidence>
<keyword evidence="17" id="KW-0808">Transferase</keyword>
<dbReference type="GO" id="GO:0005975">
    <property type="term" value="P:carbohydrate metabolic process"/>
    <property type="evidence" value="ECO:0007669"/>
    <property type="project" value="InterPro"/>
</dbReference>
<feature type="binding site" evidence="13">
    <location>
        <position position="51"/>
    </location>
    <ligand>
        <name>substrate</name>
    </ligand>
</feature>
<dbReference type="InterPro" id="IPR023214">
    <property type="entry name" value="HAD_sf"/>
</dbReference>
<dbReference type="SFLD" id="SFLDG01129">
    <property type="entry name" value="C1.5:_HAD__Beta-PGM__Phosphata"/>
    <property type="match status" value="1"/>
</dbReference>
<evidence type="ECO:0000313" key="23">
    <source>
        <dbReference type="Proteomes" id="UP000372533"/>
    </source>
</evidence>
<keyword evidence="7 18" id="KW-0413">Isomerase</keyword>
<dbReference type="Proteomes" id="UP000878956">
    <property type="component" value="Unassembled WGS sequence"/>
</dbReference>
<dbReference type="GO" id="GO:0005737">
    <property type="term" value="C:cytoplasm"/>
    <property type="evidence" value="ECO:0007669"/>
    <property type="project" value="UniProtKB-SubCell"/>
</dbReference>
<evidence type="ECO:0000256" key="15">
    <source>
        <dbReference type="PIRSR" id="PIRSR610972-4"/>
    </source>
</evidence>
<feature type="binding site" evidence="14">
    <location>
        <position position="8"/>
    </location>
    <ligand>
        <name>Mg(2+)</name>
        <dbReference type="ChEBI" id="CHEBI:18420"/>
    </ligand>
</feature>
<dbReference type="InterPro" id="IPR010976">
    <property type="entry name" value="B-phosphoglucomutase_hydrolase"/>
</dbReference>
<keyword evidence="3" id="KW-0963">Cytoplasm</keyword>
<keyword evidence="4" id="KW-0597">Phosphoprotein</keyword>
<protein>
    <recommendedName>
        <fullName evidence="11">Beta-phosphoglucomutase</fullName>
        <ecNumber evidence="10">5.4.2.6</ecNumber>
    </recommendedName>
</protein>
<evidence type="ECO:0000256" key="11">
    <source>
        <dbReference type="ARBA" id="ARBA00044991"/>
    </source>
</evidence>
<dbReference type="RefSeq" id="WP_003433900.1">
    <property type="nucleotide sequence ID" value="NZ_AP031492.1"/>
</dbReference>
<dbReference type="NCBIfam" id="TIGR02009">
    <property type="entry name" value="PGMB-YQAB-SF"/>
    <property type="match status" value="1"/>
</dbReference>
<sequence length="226" mass="25491">MIEAFIFDLDGVITDTAYYHYMAWRKLAHKVGIDIDTKFNESLKGISRMESLDRILEFGNKKYSFSEEEKVRMAEEKNNYYVSLIDEITSNDILPGIESLLIDVKSNNIKIGLSSASKNAINVLNHLGISDKFDFIADAGKCKNNKPHPEIFLMSAKGLNVNPQNCIGIEDASAGIDAINSANMFSVGVGNYENLKKANLVVDSTNQLKFEYIQEKYNEYIVRRII</sequence>
<dbReference type="FunFam" id="1.10.150.240:FF:000010">
    <property type="entry name" value="Beta-phosphoglucomutase"/>
    <property type="match status" value="1"/>
</dbReference>
<dbReference type="InterPro" id="IPR006439">
    <property type="entry name" value="HAD-SF_hydro_IA"/>
</dbReference>
<comment type="cofactor">
    <cofactor evidence="14">
        <name>Mg(2+)</name>
        <dbReference type="ChEBI" id="CHEBI:18420"/>
    </cofactor>
    <text evidence="14">Binds 2 magnesium ions per subunit.</text>
</comment>
<dbReference type="GO" id="GO:0008801">
    <property type="term" value="F:beta-phosphoglucomutase activity"/>
    <property type="evidence" value="ECO:0007669"/>
    <property type="project" value="UniProtKB-EC"/>
</dbReference>
<dbReference type="EMBL" id="FUPS01000002">
    <property type="protein sequence ID" value="SJR91305.1"/>
    <property type="molecule type" value="Genomic_DNA"/>
</dbReference>
<evidence type="ECO:0000256" key="5">
    <source>
        <dbReference type="ARBA" id="ARBA00022723"/>
    </source>
</evidence>
<dbReference type="EMBL" id="LK932505">
    <property type="protein sequence ID" value="CDS85895.1"/>
    <property type="molecule type" value="Genomic_DNA"/>
</dbReference>
<dbReference type="Gene3D" id="1.10.150.240">
    <property type="entry name" value="Putative phosphatase, domain 2"/>
    <property type="match status" value="1"/>
</dbReference>
<feature type="active site" description="Proton donor/acceptor" evidence="12">
    <location>
        <position position="10"/>
    </location>
</feature>
<feature type="site" description="Important for catalytic activity and assists the phosphoryl transfer reaction to Asp8 by balancing charge and orienting the reacting groups" evidence="15">
    <location>
        <position position="115"/>
    </location>
</feature>
<proteinExistence type="inferred from homology"/>
<evidence type="ECO:0000313" key="22">
    <source>
        <dbReference type="Proteomes" id="UP000189137"/>
    </source>
</evidence>
<dbReference type="InterPro" id="IPR036412">
    <property type="entry name" value="HAD-like_sf"/>
</dbReference>
<dbReference type="SUPFAM" id="SSF56784">
    <property type="entry name" value="HAD-like"/>
    <property type="match status" value="1"/>
</dbReference>
<feature type="site" description="Important for catalytic activity and assists the phosphoryl transfer reaction to Asp8 by balancing charge and orienting the reacting groups" evidence="15">
    <location>
        <position position="146"/>
    </location>
</feature>
<dbReference type="InterPro" id="IPR010972">
    <property type="entry name" value="Beta-PGM"/>
</dbReference>
<dbReference type="NCBIfam" id="TIGR01990">
    <property type="entry name" value="bPGM"/>
    <property type="match status" value="1"/>
</dbReference>
<name>A0A031WID8_CLODI</name>
<comment type="subcellular location">
    <subcellularLocation>
        <location evidence="1">Cytoplasm</location>
    </subcellularLocation>
</comment>
<feature type="binding site" evidence="13">
    <location>
        <position position="77"/>
    </location>
    <ligand>
        <name>substrate</name>
    </ligand>
</feature>
<feature type="binding site" evidence="13">
    <location>
        <begin position="8"/>
        <end position="10"/>
    </location>
    <ligand>
        <name>substrate</name>
    </ligand>
</feature>
<dbReference type="KEGG" id="pdf:CD630DERM_21890"/>
<evidence type="ECO:0000256" key="1">
    <source>
        <dbReference type="ARBA" id="ARBA00004496"/>
    </source>
</evidence>
<feature type="binding site" evidence="14">
    <location>
        <position position="10"/>
    </location>
    <ligand>
        <name>Mg(2+)</name>
        <dbReference type="ChEBI" id="CHEBI:18420"/>
    </ligand>
</feature>
<evidence type="ECO:0000313" key="18">
    <source>
        <dbReference type="EMBL" id="CDT14944.1"/>
    </source>
</evidence>
<dbReference type="AlphaFoldDB" id="A0A031WID8"/>
<organism evidence="18">
    <name type="scientific">Clostridioides difficile</name>
    <name type="common">Peptoclostridium difficile</name>
    <dbReference type="NCBI Taxonomy" id="1496"/>
    <lineage>
        <taxon>Bacteria</taxon>
        <taxon>Bacillati</taxon>
        <taxon>Bacillota</taxon>
        <taxon>Clostridia</taxon>
        <taxon>Peptostreptococcales</taxon>
        <taxon>Peptostreptococcaceae</taxon>
        <taxon>Clostridioides</taxon>
    </lineage>
</organism>
<evidence type="ECO:0000256" key="4">
    <source>
        <dbReference type="ARBA" id="ARBA00022553"/>
    </source>
</evidence>
<gene>
    <name evidence="18" type="primary">pgmB</name>
    <name evidence="17" type="synonym">mdxM</name>
    <name evidence="21" type="synonym">pgmB_1</name>
    <name evidence="20" type="synonym">yvdM_1</name>
    <name evidence="18" type="ORF">BN1095_330199</name>
    <name evidence="16" type="ORF">BN1096_520537</name>
    <name evidence="17" type="ORF">BN1097_630078</name>
    <name evidence="19" type="ORF">KRM00_002549</name>
    <name evidence="21" type="ORF">SAMEA1402366_00999</name>
    <name evidence="20" type="ORF">SAMEA3375112_00584</name>
</gene>
<dbReference type="EMBL" id="CAAJVP010000003">
    <property type="protein sequence ID" value="VHX99064.1"/>
    <property type="molecule type" value="Genomic_DNA"/>
</dbReference>
<dbReference type="PANTHER" id="PTHR46193:SF18">
    <property type="entry name" value="HEXITOL PHOSPHATASE B"/>
    <property type="match status" value="1"/>
</dbReference>
<evidence type="ECO:0000256" key="9">
    <source>
        <dbReference type="ARBA" id="ARBA00044926"/>
    </source>
</evidence>
<evidence type="ECO:0000313" key="19">
    <source>
        <dbReference type="EMBL" id="HBH1543044.1"/>
    </source>
</evidence>
<evidence type="ECO:0000256" key="12">
    <source>
        <dbReference type="PIRSR" id="PIRSR610972-1"/>
    </source>
</evidence>
<evidence type="ECO:0000313" key="21">
    <source>
        <dbReference type="EMBL" id="VHX99064.1"/>
    </source>
</evidence>
<feature type="binding site" evidence="13">
    <location>
        <begin position="115"/>
        <end position="119"/>
    </location>
    <ligand>
        <name>substrate</name>
    </ligand>
</feature>
<evidence type="ECO:0000256" key="7">
    <source>
        <dbReference type="ARBA" id="ARBA00023235"/>
    </source>
</evidence>
<evidence type="ECO:0000313" key="16">
    <source>
        <dbReference type="EMBL" id="CDS85895.1"/>
    </source>
</evidence>
<reference evidence="19" key="3">
    <citation type="journal article" date="2018" name="Genome Biol.">
        <title>SKESA: strategic k-mer extension for scrupulous assemblies.</title>
        <authorList>
            <person name="Souvorov A."/>
            <person name="Agarwala R."/>
            <person name="Lipman D.J."/>
        </authorList>
    </citation>
    <scope>NUCLEOTIDE SEQUENCE</scope>
    <source>
        <strain evidence="19">HN1000</strain>
    </source>
</reference>
<evidence type="ECO:0000256" key="6">
    <source>
        <dbReference type="ARBA" id="ARBA00022842"/>
    </source>
</evidence>
<evidence type="ECO:0000256" key="3">
    <source>
        <dbReference type="ARBA" id="ARBA00022490"/>
    </source>
</evidence>
<dbReference type="EC" id="5.4.2.6" evidence="10"/>
<dbReference type="Proteomes" id="UP000372533">
    <property type="component" value="Unassembled WGS sequence"/>
</dbReference>
<evidence type="ECO:0000256" key="2">
    <source>
        <dbReference type="ARBA" id="ARBA00006171"/>
    </source>
</evidence>
<evidence type="ECO:0000256" key="14">
    <source>
        <dbReference type="PIRSR" id="PIRSR610972-3"/>
    </source>
</evidence>
<feature type="active site" description="Nucleophile" evidence="12">
    <location>
        <position position="8"/>
    </location>
</feature>
<dbReference type="InterPro" id="IPR051600">
    <property type="entry name" value="Beta-PGM-like"/>
</dbReference>
<evidence type="ECO:0000256" key="8">
    <source>
        <dbReference type="ARBA" id="ARBA00023277"/>
    </source>
</evidence>
<dbReference type="SMR" id="A0A031WID8"/>
<dbReference type="GeneID" id="66354579"/>
<dbReference type="Pfam" id="PF00702">
    <property type="entry name" value="Hydrolase"/>
    <property type="match status" value="1"/>
</dbReference>
<keyword evidence="6 14" id="KW-0460">Magnesium</keyword>
<feature type="binding site" evidence="14">
    <location>
        <position position="170"/>
    </location>
    <ligand>
        <name>Mg(2+)</name>
        <dbReference type="ChEBI" id="CHEBI:18420"/>
    </ligand>
</feature>
<dbReference type="Gene3D" id="3.40.50.1000">
    <property type="entry name" value="HAD superfamily/HAD-like"/>
    <property type="match status" value="1"/>
</dbReference>
<dbReference type="SFLD" id="SFLDF00046">
    <property type="entry name" value="beta-phosphoglucomutase"/>
    <property type="match status" value="1"/>
</dbReference>
<comment type="catalytic activity">
    <reaction evidence="9">
        <text>beta-D-glucose 1-phosphate = beta-D-glucose 6-phosphate</text>
        <dbReference type="Rhea" id="RHEA:20113"/>
        <dbReference type="ChEBI" id="CHEBI:57684"/>
        <dbReference type="ChEBI" id="CHEBI:58247"/>
        <dbReference type="EC" id="5.4.2.6"/>
    </reaction>
</comment>
<keyword evidence="8" id="KW-0119">Carbohydrate metabolism</keyword>
<dbReference type="EMBL" id="DAEPXK010000028">
    <property type="protein sequence ID" value="HBH1543044.1"/>
    <property type="molecule type" value="Genomic_DNA"/>
</dbReference>
<keyword evidence="5 14" id="KW-0479">Metal-binding</keyword>
<evidence type="ECO:0000256" key="10">
    <source>
        <dbReference type="ARBA" id="ARBA00044968"/>
    </source>
</evidence>
<feature type="binding site" evidence="14">
    <location>
        <position position="171"/>
    </location>
    <ligand>
        <name>Mg(2+)</name>
        <dbReference type="ChEBI" id="CHEBI:18420"/>
    </ligand>
</feature>
<dbReference type="EMBL" id="LK932402">
    <property type="protein sequence ID" value="CDS87474.1"/>
    <property type="molecule type" value="Genomic_DNA"/>
</dbReference>
<reference evidence="19" key="4">
    <citation type="submission" date="2021-06" db="EMBL/GenBank/DDBJ databases">
        <authorList>
            <consortium name="NCBI Pathogen Detection Project"/>
        </authorList>
    </citation>
    <scope>NUCLEOTIDE SEQUENCE</scope>
    <source>
        <strain evidence="19">HN1000</strain>
    </source>
</reference>
<feature type="binding site" evidence="13">
    <location>
        <position position="146"/>
    </location>
    <ligand>
        <name>substrate</name>
    </ligand>
</feature>
<reference evidence="18" key="1">
    <citation type="submission" date="2014-07" db="EMBL/GenBank/DDBJ databases">
        <authorList>
            <person name="Monot Marc"/>
        </authorList>
    </citation>
    <scope>NUCLEOTIDE SEQUENCE</scope>
    <source>
        <strain evidence="18">7032989</strain>
        <strain evidence="17">7032994</strain>
    </source>
</reference>
<reference evidence="20 22" key="2">
    <citation type="submission" date="2017-02" db="EMBL/GenBank/DDBJ databases">
        <authorList>
            <consortium name="Pathogen Informatics"/>
        </authorList>
    </citation>
    <scope>NUCLEOTIDE SEQUENCE [LARGE SCALE GENOMIC DNA]</scope>
    <source>
        <strain evidence="21">Tl291</strain>
        <strain evidence="23">tl291</strain>
        <strain evidence="20 22">VRECD0157</strain>
    </source>
</reference>
<dbReference type="PATRIC" id="fig|1496.854.peg.2428"/>
<dbReference type="CDD" id="cd02598">
    <property type="entry name" value="HAD_BPGM"/>
    <property type="match status" value="1"/>
</dbReference>
<evidence type="ECO:0000256" key="13">
    <source>
        <dbReference type="PIRSR" id="PIRSR610972-2"/>
    </source>
</evidence>
<dbReference type="EMBL" id="LK932994">
    <property type="protein sequence ID" value="CDT14944.1"/>
    <property type="molecule type" value="Genomic_DNA"/>
</dbReference>
<dbReference type="NCBIfam" id="TIGR01509">
    <property type="entry name" value="HAD-SF-IA-v3"/>
    <property type="match status" value="1"/>
</dbReference>
<feature type="binding site" evidence="13">
    <location>
        <position position="24"/>
    </location>
    <ligand>
        <name>substrate</name>
    </ligand>
</feature>
<dbReference type="SFLD" id="SFLDS00003">
    <property type="entry name" value="Haloacid_Dehalogenase"/>
    <property type="match status" value="1"/>
</dbReference>
<dbReference type="SFLD" id="SFLDG01135">
    <property type="entry name" value="C1.5.6:_HAD__Beta-PGM__Phospha"/>
    <property type="match status" value="1"/>
</dbReference>
<comment type="similarity">
    <text evidence="2">Belongs to the HAD-like hydrolase superfamily. CbbY/CbbZ/Gph/YieH family.</text>
</comment>
<accession>A0A031WID8</accession>
<dbReference type="PANTHER" id="PTHR46193">
    <property type="entry name" value="6-PHOSPHOGLUCONATE PHOSPHATASE"/>
    <property type="match status" value="1"/>
</dbReference>
<dbReference type="InterPro" id="IPR023198">
    <property type="entry name" value="PGP-like_dom2"/>
</dbReference>
<dbReference type="GO" id="GO:0016740">
    <property type="term" value="F:transferase activity"/>
    <property type="evidence" value="ECO:0007669"/>
    <property type="project" value="UniProtKB-KW"/>
</dbReference>
<evidence type="ECO:0000313" key="17">
    <source>
        <dbReference type="EMBL" id="CDS87474.1"/>
    </source>
</evidence>